<accession>A0A2N1NTV5</accession>
<feature type="region of interest" description="Disordered" evidence="1">
    <location>
        <begin position="1"/>
        <end position="41"/>
    </location>
</feature>
<dbReference type="EMBL" id="LLXL01000135">
    <property type="protein sequence ID" value="PKK77310.1"/>
    <property type="molecule type" value="Genomic_DNA"/>
</dbReference>
<evidence type="ECO:0000313" key="3">
    <source>
        <dbReference type="Proteomes" id="UP000233469"/>
    </source>
</evidence>
<sequence length="107" mass="11961">MIYRNGRASKKIEREKTKTPDMQTSVDQSANISTPLIPPDKMNIHGVSKYGGEDSNSDLDSVDEELGVVKAEASTKTPLKQDNIAPEEVVVSWSYKDYRVAKKIEYV</sequence>
<dbReference type="VEuPathDB" id="FungiDB:FUN_022564"/>
<gene>
    <name evidence="2" type="ORF">RhiirC2_771475</name>
</gene>
<protein>
    <submittedName>
        <fullName evidence="2">Uncharacterized protein</fullName>
    </submittedName>
</protein>
<feature type="compositionally biased region" description="Basic and acidic residues" evidence="1">
    <location>
        <begin position="10"/>
        <end position="19"/>
    </location>
</feature>
<dbReference type="AlphaFoldDB" id="A0A2N1NTV5"/>
<organism evidence="2 3">
    <name type="scientific">Rhizophagus irregularis</name>
    <dbReference type="NCBI Taxonomy" id="588596"/>
    <lineage>
        <taxon>Eukaryota</taxon>
        <taxon>Fungi</taxon>
        <taxon>Fungi incertae sedis</taxon>
        <taxon>Mucoromycota</taxon>
        <taxon>Glomeromycotina</taxon>
        <taxon>Glomeromycetes</taxon>
        <taxon>Glomerales</taxon>
        <taxon>Glomeraceae</taxon>
        <taxon>Rhizophagus</taxon>
    </lineage>
</organism>
<comment type="caution">
    <text evidence="2">The sequence shown here is derived from an EMBL/GenBank/DDBJ whole genome shotgun (WGS) entry which is preliminary data.</text>
</comment>
<evidence type="ECO:0000313" key="2">
    <source>
        <dbReference type="EMBL" id="PKK77310.1"/>
    </source>
</evidence>
<name>A0A2N1NTV5_9GLOM</name>
<reference evidence="2 3" key="2">
    <citation type="submission" date="2017-10" db="EMBL/GenBank/DDBJ databases">
        <title>Extensive intraspecific genome diversity in a model arbuscular mycorrhizal fungus.</title>
        <authorList>
            <person name="Chen E.C.H."/>
            <person name="Morin E."/>
            <person name="Baudet D."/>
            <person name="Noel J."/>
            <person name="Ndikumana S."/>
            <person name="Charron P."/>
            <person name="St-Onge C."/>
            <person name="Giorgi J."/>
            <person name="Grigoriev I.V."/>
            <person name="Roux C."/>
            <person name="Martin F.M."/>
            <person name="Corradi N."/>
        </authorList>
    </citation>
    <scope>NUCLEOTIDE SEQUENCE [LARGE SCALE GENOMIC DNA]</scope>
    <source>
        <strain evidence="2 3">C2</strain>
    </source>
</reference>
<dbReference type="Proteomes" id="UP000233469">
    <property type="component" value="Unassembled WGS sequence"/>
</dbReference>
<reference evidence="2 3" key="1">
    <citation type="submission" date="2016-04" db="EMBL/GenBank/DDBJ databases">
        <title>Genome analyses suggest a sexual origin of heterokaryosis in a supposedly ancient asexual fungus.</title>
        <authorList>
            <person name="Ropars J."/>
            <person name="Sedzielewska K."/>
            <person name="Noel J."/>
            <person name="Charron P."/>
            <person name="Farinelli L."/>
            <person name="Marton T."/>
            <person name="Kruger M."/>
            <person name="Pelin A."/>
            <person name="Brachmann A."/>
            <person name="Corradi N."/>
        </authorList>
    </citation>
    <scope>NUCLEOTIDE SEQUENCE [LARGE SCALE GENOMIC DNA]</scope>
    <source>
        <strain evidence="2 3">C2</strain>
    </source>
</reference>
<evidence type="ECO:0000256" key="1">
    <source>
        <dbReference type="SAM" id="MobiDB-lite"/>
    </source>
</evidence>
<feature type="compositionally biased region" description="Polar residues" evidence="1">
    <location>
        <begin position="20"/>
        <end position="34"/>
    </location>
</feature>
<proteinExistence type="predicted"/>